<evidence type="ECO:0000313" key="1">
    <source>
        <dbReference type="EMBL" id="MFM0637380.1"/>
    </source>
</evidence>
<dbReference type="Proteomes" id="UP001629432">
    <property type="component" value="Unassembled WGS sequence"/>
</dbReference>
<dbReference type="EMBL" id="JAQQCF010000008">
    <property type="protein sequence ID" value="MFM0637380.1"/>
    <property type="molecule type" value="Genomic_DNA"/>
</dbReference>
<proteinExistence type="predicted"/>
<keyword evidence="2" id="KW-1185">Reference proteome</keyword>
<organism evidence="1 2">
    <name type="scientific">Paraburkholderia metrosideri</name>
    <dbReference type="NCBI Taxonomy" id="580937"/>
    <lineage>
        <taxon>Bacteria</taxon>
        <taxon>Pseudomonadati</taxon>
        <taxon>Pseudomonadota</taxon>
        <taxon>Betaproteobacteria</taxon>
        <taxon>Burkholderiales</taxon>
        <taxon>Burkholderiaceae</taxon>
        <taxon>Paraburkholderia</taxon>
    </lineage>
</organism>
<evidence type="ECO:0000313" key="2">
    <source>
        <dbReference type="Proteomes" id="UP001629432"/>
    </source>
</evidence>
<accession>A0ABW9DQJ6</accession>
<dbReference type="RefSeq" id="WP_408335899.1">
    <property type="nucleotide sequence ID" value="NZ_JAQQCF010000008.1"/>
</dbReference>
<protein>
    <submittedName>
        <fullName evidence="1">Uncharacterized protein</fullName>
    </submittedName>
</protein>
<gene>
    <name evidence="1" type="ORF">PQQ63_11820</name>
</gene>
<sequence>MMSSVFDFSTGELSVSTGIVLAPGRTTVSDLITAGWTTLDAHNGWETFRIDTMMISRHSFAVSARFHEGKFVAIDCLWKDGSIRKQDWSATDEDLIREKRRYPN</sequence>
<comment type="caution">
    <text evidence="1">The sequence shown here is derived from an EMBL/GenBank/DDBJ whole genome shotgun (WGS) entry which is preliminary data.</text>
</comment>
<reference evidence="1 2" key="1">
    <citation type="journal article" date="2024" name="Chem. Sci.">
        <title>Discovery of megapolipeptins by genome mining of a Burkholderiales bacteria collection.</title>
        <authorList>
            <person name="Paulo B.S."/>
            <person name="Recchia M.J.J."/>
            <person name="Lee S."/>
            <person name="Fergusson C.H."/>
            <person name="Romanowski S.B."/>
            <person name="Hernandez A."/>
            <person name="Krull N."/>
            <person name="Liu D.Y."/>
            <person name="Cavanagh H."/>
            <person name="Bos A."/>
            <person name="Gray C.A."/>
            <person name="Murphy B.T."/>
            <person name="Linington R.G."/>
            <person name="Eustaquio A.S."/>
        </authorList>
    </citation>
    <scope>NUCLEOTIDE SEQUENCE [LARGE SCALE GENOMIC DNA]</scope>
    <source>
        <strain evidence="1 2">RL17-338-BIC-A</strain>
    </source>
</reference>
<name>A0ABW9DQJ6_9BURK</name>